<evidence type="ECO:0000313" key="2">
    <source>
        <dbReference type="EMBL" id="KAF5719705.1"/>
    </source>
</evidence>
<feature type="region of interest" description="Disordered" evidence="1">
    <location>
        <begin position="70"/>
        <end position="89"/>
    </location>
</feature>
<feature type="region of interest" description="Disordered" evidence="1">
    <location>
        <begin position="1586"/>
        <end position="1622"/>
    </location>
</feature>
<feature type="compositionally biased region" description="Polar residues" evidence="1">
    <location>
        <begin position="1449"/>
        <end position="1458"/>
    </location>
</feature>
<feature type="region of interest" description="Disordered" evidence="1">
    <location>
        <begin position="1447"/>
        <end position="1481"/>
    </location>
</feature>
<dbReference type="EMBL" id="JAAOAN010000143">
    <property type="protein sequence ID" value="KAF5719705.1"/>
    <property type="molecule type" value="Genomic_DNA"/>
</dbReference>
<feature type="compositionally biased region" description="Basic and acidic residues" evidence="1">
    <location>
        <begin position="525"/>
        <end position="536"/>
    </location>
</feature>
<feature type="compositionally biased region" description="Polar residues" evidence="1">
    <location>
        <begin position="952"/>
        <end position="963"/>
    </location>
</feature>
<feature type="compositionally biased region" description="Basic and acidic residues" evidence="1">
    <location>
        <begin position="212"/>
        <end position="223"/>
    </location>
</feature>
<feature type="compositionally biased region" description="Polar residues" evidence="1">
    <location>
        <begin position="673"/>
        <end position="683"/>
    </location>
</feature>
<feature type="compositionally biased region" description="Basic and acidic residues" evidence="1">
    <location>
        <begin position="1586"/>
        <end position="1598"/>
    </location>
</feature>
<dbReference type="Proteomes" id="UP000544331">
    <property type="component" value="Unassembled WGS sequence"/>
</dbReference>
<feature type="compositionally biased region" description="Basic residues" evidence="1">
    <location>
        <begin position="72"/>
        <end position="86"/>
    </location>
</feature>
<comment type="caution">
    <text evidence="2">The sequence shown here is derived from an EMBL/GenBank/DDBJ whole genome shotgun (WGS) entry which is preliminary data.</text>
</comment>
<feature type="region of interest" description="Disordered" evidence="1">
    <location>
        <begin position="1357"/>
        <end position="1380"/>
    </location>
</feature>
<feature type="region of interest" description="Disordered" evidence="1">
    <location>
        <begin position="193"/>
        <end position="238"/>
    </location>
</feature>
<evidence type="ECO:0000313" key="3">
    <source>
        <dbReference type="Proteomes" id="UP000544331"/>
    </source>
</evidence>
<feature type="compositionally biased region" description="Polar residues" evidence="1">
    <location>
        <begin position="1022"/>
        <end position="1044"/>
    </location>
</feature>
<feature type="compositionally biased region" description="Polar residues" evidence="1">
    <location>
        <begin position="1241"/>
        <end position="1258"/>
    </location>
</feature>
<feature type="region of interest" description="Disordered" evidence="1">
    <location>
        <begin position="943"/>
        <end position="1276"/>
    </location>
</feature>
<reference evidence="2 3" key="1">
    <citation type="submission" date="2020-05" db="EMBL/GenBank/DDBJ databases">
        <title>Identification and distribution of gene clusters putatively required for synthesis of sphingolipid metabolism inhibitors in phylogenetically diverse species of the filamentous fungus Fusarium.</title>
        <authorList>
            <person name="Kim H.-S."/>
            <person name="Busman M."/>
            <person name="Brown D.W."/>
            <person name="Divon H."/>
            <person name="Uhlig S."/>
            <person name="Proctor R.H."/>
        </authorList>
    </citation>
    <scope>NUCLEOTIDE SEQUENCE [LARGE SCALE GENOMIC DNA]</scope>
    <source>
        <strain evidence="2 3">NRRL 66235</strain>
    </source>
</reference>
<feature type="region of interest" description="Disordered" evidence="1">
    <location>
        <begin position="859"/>
        <end position="926"/>
    </location>
</feature>
<feature type="compositionally biased region" description="Pro residues" evidence="1">
    <location>
        <begin position="992"/>
        <end position="1009"/>
    </location>
</feature>
<feature type="region of interest" description="Disordered" evidence="1">
    <location>
        <begin position="658"/>
        <end position="707"/>
    </location>
</feature>
<proteinExistence type="predicted"/>
<feature type="compositionally biased region" description="Basic and acidic residues" evidence="1">
    <location>
        <begin position="888"/>
        <end position="907"/>
    </location>
</feature>
<feature type="compositionally biased region" description="Basic and acidic residues" evidence="1">
    <location>
        <begin position="431"/>
        <end position="442"/>
    </location>
</feature>
<feature type="region of interest" description="Disordered" evidence="1">
    <location>
        <begin position="365"/>
        <end position="611"/>
    </location>
</feature>
<sequence length="1622" mass="177287">MKANSLINLYNLFENSGLFIDGDMIVDACAVDLTTDSPDADPDTPRRSRMKLKRGGALLTPNRNGVFEPETRKRKRAPNPHIAQKRPRVEGTRNSIHFNAVYQNKRAARKHIIIRVPEDIARPGKFFILRCEQHDLHFDDSPLQAGLAHLVEKHKHQDASFDAVVENFGYEVIGCNDEKVTLNNEVAKEAFEKGDNRARDSIRVRSSPSPERPTKGANREARKGKSTRSRRKRGDTINPSDLIPGNVYIIYWAASKQWFAGMLLPLQDLESVGIDETVEKMGLLNNIPPCYQYDSSSQSFSWAEGYEDGGPNSLEQHFAFMFFEGVAFPDESHVAWIPIDEIQKWDENQAMMIEHSEQAFEYLKKQKSNQQPKRLGSDDEIPDSADDNSTSDLAAQSPVAESSTDLQPPQDTETAIPNTVQEADTTEQAEEVPKDTEMEPEKAVQTNEQPDVTKDEDVVMDSQENITESVPQRPSEDGEDIIMETPEDTTEKPSPQDSPKSDGGDEEMILDTQEDPAENVSPPKQPEEANVEREKPALPQELGADRLYSAQNVSSPKLPEQTKAEPENSDSPSEQGGDRLSSAENILLPKEPENSNSPIEEDGERLSSADLQNLLDAGVDLEFHLSQSEQREIVDSPTPSIAPETTSLAQAAHNLVNETREHSQPLQNPVARETSQPLQNPVATESGPPKPNSIVTESSRDETPQPRLSYADMGRAASFSESSSVAGSLSTANVAASNNTTIIDTGASLSINTVFSDFAAFGSVSAICATITNTATPACSITTTYLIPTIRHTTGIRSLTVFDSTSPTRIIISNSGNFSPAFILTVLASTIPDIIPPALIIPTVRAIISACRYFTPASPNNIRPTSQTSQVLAPPRPPSVETTPPVDARPRSEVLRHPHAIEAKETSKSPVKSPQHSKETHAANLKASAKSSVAIILLNGGSVGQARPKSTAPGQNTADQSLPQRPAVHQRHSEPVPISPRPPVTTAYKPASPAPRRPLPQGRPSPRLPTSPAKSLGAPQAIASQTRVSSSSQPASTVQQTLAAQPSPRLPSMDTLQSRPIAEKTPVIQPRPAQQLPSHQLPVKNASRPASPAPRPSPRLPPMEVPRSTSLSQRQFVPHTLVSQPESPSPVPVPRPRSVPQESSATPAPEHRPSPRMPPMEVPRSASPSQGHYLPHTMLAQKQAALSNLPGSAIQGDSKSQSMTSPRQPATECQQPRSAFQGQVASPPMPSPRQAAMSISRPGSASQGPVASQQMQSPRPTPMEVPRSSTAYQEHPAQYPVPSPRGPYAVPVAPPLGSPHQSSRHFLSQGHGMYVQRSLSQQHWAPTGALSPRLPSMETKLPPMRLPDISHLRAGSHTTPNAMASPRQSTMGSPPMHHTTYQQHAPQFMQSPRQSAAEIHRPHTAVNMRPPPSAMSPIPGYAEPPRPNSSYAQNVPYNAPLPTMIPAHSNPNYQSSAPSAHCYAQPNPPQGHSRRHSESAALHQTQQYALGGSPQIANSTPRSHQPHELDPNMRRYLAPFFPELSPNVRTAIQKKLGKNQQDFFPGDFLNSVNRYECPFCERMTPVPREFIDHLKMGCENLKEKYREDRDEKVKEVNKANRGKQTKRKSQAPQANKNARVRC</sequence>
<accession>A0A8H5YVG1</accession>
<keyword evidence="3" id="KW-1185">Reference proteome</keyword>
<gene>
    <name evidence="2" type="ORF">FMUND_4558</name>
</gene>
<protein>
    <submittedName>
        <fullName evidence="2">Uncharacterized protein</fullName>
    </submittedName>
</protein>
<feature type="compositionally biased region" description="Polar residues" evidence="1">
    <location>
        <begin position="859"/>
        <end position="871"/>
    </location>
</feature>
<evidence type="ECO:0000256" key="1">
    <source>
        <dbReference type="SAM" id="MobiDB-lite"/>
    </source>
</evidence>
<feature type="compositionally biased region" description="Polar residues" evidence="1">
    <location>
        <begin position="387"/>
        <end position="423"/>
    </location>
</feature>
<dbReference type="OrthoDB" id="4835412at2759"/>
<feature type="compositionally biased region" description="Polar residues" evidence="1">
    <location>
        <begin position="1184"/>
        <end position="1224"/>
    </location>
</feature>
<feature type="compositionally biased region" description="Pro residues" evidence="1">
    <location>
        <begin position="1127"/>
        <end position="1137"/>
    </location>
</feature>
<feature type="compositionally biased region" description="Acidic residues" evidence="1">
    <location>
        <begin position="477"/>
        <end position="488"/>
    </location>
</feature>
<name>A0A8H5YVG1_9HYPO</name>
<feature type="compositionally biased region" description="Basic residues" evidence="1">
    <location>
        <begin position="1600"/>
        <end position="1609"/>
    </location>
</feature>
<feature type="compositionally biased region" description="Basic and acidic residues" evidence="1">
    <location>
        <begin position="193"/>
        <end position="203"/>
    </location>
</feature>
<feature type="compositionally biased region" description="Polar residues" evidence="1">
    <location>
        <begin position="462"/>
        <end position="472"/>
    </location>
</feature>
<feature type="compositionally biased region" description="Polar residues" evidence="1">
    <location>
        <begin position="1357"/>
        <end position="1372"/>
    </location>
</feature>
<feature type="compositionally biased region" description="Basic residues" evidence="1">
    <location>
        <begin position="224"/>
        <end position="233"/>
    </location>
</feature>
<feature type="compositionally biased region" description="Acidic residues" evidence="1">
    <location>
        <begin position="504"/>
        <end position="517"/>
    </location>
</feature>
<organism evidence="2 3">
    <name type="scientific">Fusarium mundagurra</name>
    <dbReference type="NCBI Taxonomy" id="1567541"/>
    <lineage>
        <taxon>Eukaryota</taxon>
        <taxon>Fungi</taxon>
        <taxon>Dikarya</taxon>
        <taxon>Ascomycota</taxon>
        <taxon>Pezizomycotina</taxon>
        <taxon>Sordariomycetes</taxon>
        <taxon>Hypocreomycetidae</taxon>
        <taxon>Hypocreales</taxon>
        <taxon>Nectriaceae</taxon>
        <taxon>Fusarium</taxon>
        <taxon>Fusarium fujikuroi species complex</taxon>
    </lineage>
</organism>
<feature type="compositionally biased region" description="Pro residues" evidence="1">
    <location>
        <begin position="1091"/>
        <end position="1104"/>
    </location>
</feature>